<sequence>MSTAPDLKNLPSKTKFYNKFDTGQYESGYSSVWPSDWENKLSGKLTEYPGPLNMKEKIMKAYCYGCKKKVEYGTQDGEQHLKDAPCRFFYYWLGNIFLQDGSGYNFSDLVDAIYQAFEGTTCANGCKVNYKDDIPRVMFKLRKMVHDFFYDYVTINTHANHYKTNEKEEYLKYLQIVGAACRLVGADCPGGKEDESGTYCYDFNKKYKKYCETELKELQEQLKTCLKPNPNPNQAGSSGSLSDAQQEGDDLNKWLPSKVTYDEIVRTTVSCGDDGKYTSGVKDVLKNHSELLNDADKVAQWFCYPHGKKDTLSGDDSPCYYLYYHVGNTFSRHFQNDTLFWSFMDKMREKLKDVVADESVCKIDLSHFKKDLFIWEKRVYDYYRDHDKIKEKLGEDDYSCSTELDQYLTEAAIGYNLIDIYCSGNTSKKGAYCSKFRNEYGKNKPEELLREKCTSQLAEERLELSKILSLIIDGESENVANAASLPTDTTFSFATGETDIKGIAATATSSGLALVGLPAIAYFLYKHTSLPFWLREQFGGRSNRISSSQRRARRSTGPDFSNFTEDVSTEVPTEYSSYLSTVYPLEESIEDNSTTYYEESPQSQPRRRGQQQGQRRRRGPPPPRRRERTDNEYRYGSGQNISYFRM</sequence>
<keyword evidence="2" id="KW-1133">Transmembrane helix</keyword>
<name>A0A1Y3DYN4_PLAKN</name>
<feature type="transmembrane region" description="Helical" evidence="2">
    <location>
        <begin position="502"/>
        <end position="525"/>
    </location>
</feature>
<evidence type="ECO:0000313" key="3">
    <source>
        <dbReference type="EMBL" id="OTN67887.1"/>
    </source>
</evidence>
<protein>
    <submittedName>
        <fullName evidence="3">KIR protein</fullName>
    </submittedName>
</protein>
<gene>
    <name evidence="3" type="ORF">PKNOH_S04355500</name>
</gene>
<accession>A0A1Y3DYN4</accession>
<feature type="compositionally biased region" description="Polar residues" evidence="1">
    <location>
        <begin position="232"/>
        <end position="245"/>
    </location>
</feature>
<evidence type="ECO:0000313" key="4">
    <source>
        <dbReference type="Proteomes" id="UP000195012"/>
    </source>
</evidence>
<keyword evidence="2" id="KW-0812">Transmembrane</keyword>
<feature type="compositionally biased region" description="Basic residues" evidence="1">
    <location>
        <begin position="605"/>
        <end position="626"/>
    </location>
</feature>
<dbReference type="VEuPathDB" id="PlasmoDB:PKNOH_S04355500"/>
<dbReference type="EMBL" id="NETL01000018">
    <property type="protein sequence ID" value="OTN67887.1"/>
    <property type="molecule type" value="Genomic_DNA"/>
</dbReference>
<evidence type="ECO:0000256" key="2">
    <source>
        <dbReference type="SAM" id="Phobius"/>
    </source>
</evidence>
<feature type="region of interest" description="Disordered" evidence="1">
    <location>
        <begin position="544"/>
        <end position="568"/>
    </location>
</feature>
<comment type="caution">
    <text evidence="3">The sequence shown here is derived from an EMBL/GenBank/DDBJ whole genome shotgun (WGS) entry which is preliminary data.</text>
</comment>
<feature type="region of interest" description="Disordered" evidence="1">
    <location>
        <begin position="593"/>
        <end position="646"/>
    </location>
</feature>
<dbReference type="Pfam" id="PF05795">
    <property type="entry name" value="Plasmodium_Vir"/>
    <property type="match status" value="2"/>
</dbReference>
<feature type="compositionally biased region" description="Polar residues" evidence="1">
    <location>
        <begin position="637"/>
        <end position="646"/>
    </location>
</feature>
<proteinExistence type="predicted"/>
<reference evidence="3 4" key="1">
    <citation type="submission" date="2017-05" db="EMBL/GenBank/DDBJ databases">
        <title>PacBio assembly of a Plasmodium knowlesi genome sequence with Hi-C correction and manual annotation of the SICAvar gene family.</title>
        <authorList>
            <person name="Lapp S.A."/>
            <person name="Geraldo J.A."/>
            <person name="Chien J.-T."/>
            <person name="Ay F."/>
            <person name="Pakala S.B."/>
            <person name="Batugedara G."/>
            <person name="Humphrey J.C."/>
            <person name="Debarry J.D."/>
            <person name="Le Roch K.G."/>
            <person name="Galinski M.R."/>
            <person name="Kissinger J.C."/>
        </authorList>
    </citation>
    <scope>NUCLEOTIDE SEQUENCE [LARGE SCALE GENOMIC DNA]</scope>
    <source>
        <strain evidence="4">Malayan Strain Pk1 (A+)</strain>
    </source>
</reference>
<feature type="region of interest" description="Disordered" evidence="1">
    <location>
        <begin position="226"/>
        <end position="248"/>
    </location>
</feature>
<organism evidence="3 4">
    <name type="scientific">Plasmodium knowlesi</name>
    <dbReference type="NCBI Taxonomy" id="5850"/>
    <lineage>
        <taxon>Eukaryota</taxon>
        <taxon>Sar</taxon>
        <taxon>Alveolata</taxon>
        <taxon>Apicomplexa</taxon>
        <taxon>Aconoidasida</taxon>
        <taxon>Haemosporida</taxon>
        <taxon>Plasmodiidae</taxon>
        <taxon>Plasmodium</taxon>
        <taxon>Plasmodium (Plasmodium)</taxon>
    </lineage>
</organism>
<feature type="compositionally biased region" description="Polar residues" evidence="1">
    <location>
        <begin position="558"/>
        <end position="568"/>
    </location>
</feature>
<keyword evidence="2" id="KW-0472">Membrane</keyword>
<dbReference type="VEuPathDB" id="PlasmoDB:PKA1H_050008600"/>
<evidence type="ECO:0000256" key="1">
    <source>
        <dbReference type="SAM" id="MobiDB-lite"/>
    </source>
</evidence>
<dbReference type="InterPro" id="IPR008780">
    <property type="entry name" value="Plasmodium_Vir"/>
</dbReference>
<dbReference type="AlphaFoldDB" id="A0A1Y3DYN4"/>
<dbReference type="VEuPathDB" id="PlasmoDB:PKNH_0503300"/>
<dbReference type="Proteomes" id="UP000195012">
    <property type="component" value="Unassembled WGS sequence"/>
</dbReference>